<keyword evidence="1" id="KW-0175">Coiled coil</keyword>
<keyword evidence="3" id="KW-1185">Reference proteome</keyword>
<name>A0ABU3ZUJ9_9SPHN</name>
<organism evidence="2 3">
    <name type="scientific">Sphingobium naphthae</name>
    <dbReference type="NCBI Taxonomy" id="1886786"/>
    <lineage>
        <taxon>Bacteria</taxon>
        <taxon>Pseudomonadati</taxon>
        <taxon>Pseudomonadota</taxon>
        <taxon>Alphaproteobacteria</taxon>
        <taxon>Sphingomonadales</taxon>
        <taxon>Sphingomonadaceae</taxon>
        <taxon>Sphingobium</taxon>
    </lineage>
</organism>
<protein>
    <submittedName>
        <fullName evidence="2">Uncharacterized protein</fullName>
    </submittedName>
</protein>
<comment type="caution">
    <text evidence="2">The sequence shown here is derived from an EMBL/GenBank/DDBJ whole genome shotgun (WGS) entry which is preliminary data.</text>
</comment>
<feature type="coiled-coil region" evidence="1">
    <location>
        <begin position="369"/>
        <end position="396"/>
    </location>
</feature>
<proteinExistence type="predicted"/>
<evidence type="ECO:0000313" key="2">
    <source>
        <dbReference type="EMBL" id="MDV5823188.1"/>
    </source>
</evidence>
<accession>A0ABU3ZUJ9</accession>
<evidence type="ECO:0000256" key="1">
    <source>
        <dbReference type="SAM" id="Coils"/>
    </source>
</evidence>
<dbReference type="EMBL" id="JAPTHD010000001">
    <property type="protein sequence ID" value="MDV5823188.1"/>
    <property type="molecule type" value="Genomic_DNA"/>
</dbReference>
<evidence type="ECO:0000313" key="3">
    <source>
        <dbReference type="Proteomes" id="UP001185984"/>
    </source>
</evidence>
<gene>
    <name evidence="2" type="ORF">O0R41_06200</name>
</gene>
<sequence length="648" mass="70471">MADKKEFSAADYAAQRAALDEQIRVAEDDHHRAGYQQVLGEATQDDVDKALVTLDALKSNAQSNYQARVADQNAKLAAEAARTQQDATRQELQSHWRRQAQLQGQQRVAMAAGGLDLGFGNAADLQADDAEAEAGRAPVASAAHVANGLSVLDEMASGHGWSSETLSFEKERWQSGVYKRIASGMTQRGEITQAEAYIKAHEGKFTAGDLAGLMADLKGPLDKRAAADDVDRATAFARNGSFEASGKGEAVPDGGAIVRSLFPQARVTSTYRGPDHPLSKANPKSWHTKSHAAVDVAPIKGMTFAQYVQSFEKAGFRVLEALDETGSGKTAHATGDHWHIVLGKGGGAISDEPRRIDLKEGFAQIEQLARKEGWEVERKERAMAELEQRARRNDLLIGREQEDADAEASRIVLGLGAGFTDMSQIPPSIRDRLKPQALEGYVAAARHNSKPAAVPANSATAMSLTVQSIMEPEKFAKVGLGAFVGKITPAEMESFLVTQAKIMREGPAGQTTRMQSDITSTITLYGGPIGLSNRSKPEEHERFLRVYNLMKDDLTRLTGGKRQPTEQELYQSFTAATRNVVMRKETTLFGIGTGRVNDVEKPVYDLEASDMPASVRSKIVGAFKQVYGREPTDGELAEQFRRGKGRYW</sequence>
<reference evidence="3" key="1">
    <citation type="journal article" date="2022" name="J Environ Chem Eng">
        <title>Biodegradation of petroleum oil using a constructed nonpathogenic and heavy metal-tolerant bacterial consortium isolated from marine sponges.</title>
        <authorList>
            <person name="Dechsakulwatana C."/>
            <person name="Rungsihiranrut A."/>
            <person name="Muangchinda C."/>
            <person name="Ningthoujam R."/>
            <person name="Klankeo P."/>
            <person name="Pinyakong O."/>
        </authorList>
    </citation>
    <scope>NUCLEOTIDE SEQUENCE [LARGE SCALE GENOMIC DNA]</scope>
    <source>
        <strain evidence="3">MO2-4</strain>
    </source>
</reference>
<dbReference type="RefSeq" id="WP_317516185.1">
    <property type="nucleotide sequence ID" value="NZ_JAPTHD010000001.1"/>
</dbReference>
<dbReference type="Proteomes" id="UP001185984">
    <property type="component" value="Unassembled WGS sequence"/>
</dbReference>